<dbReference type="OrthoDB" id="10260741at2759"/>
<dbReference type="PANTHER" id="PTHR21255:SF61">
    <property type="entry name" value="TCTEX1 DOMAIN CONTAINING 1"/>
    <property type="match status" value="1"/>
</dbReference>
<evidence type="ECO:0000313" key="4">
    <source>
        <dbReference type="Proteomes" id="UP000812440"/>
    </source>
</evidence>
<evidence type="ECO:0000256" key="1">
    <source>
        <dbReference type="ARBA" id="ARBA00005361"/>
    </source>
</evidence>
<dbReference type="CDD" id="cd21451">
    <property type="entry name" value="DLC-like_TCTEX1D"/>
    <property type="match status" value="1"/>
</dbReference>
<comment type="caution">
    <text evidence="3">The sequence shown here is derived from an EMBL/GenBank/DDBJ whole genome shotgun (WGS) entry which is preliminary data.</text>
</comment>
<dbReference type="InterPro" id="IPR005334">
    <property type="entry name" value="Tctex-1-like"/>
</dbReference>
<comment type="similarity">
    <text evidence="1">Belongs to the dynein light chain Tctex-type family.</text>
</comment>
<keyword evidence="4" id="KW-1185">Reference proteome</keyword>
<dbReference type="Proteomes" id="UP000812440">
    <property type="component" value="Chromosome 4"/>
</dbReference>
<accession>A0A8T2J0M5</accession>
<dbReference type="GO" id="GO:0007018">
    <property type="term" value="P:microtubule-based movement"/>
    <property type="evidence" value="ECO:0007669"/>
    <property type="project" value="TreeGrafter"/>
</dbReference>
<protein>
    <submittedName>
        <fullName evidence="3">Uncharacterized protein</fullName>
    </submittedName>
</protein>
<dbReference type="Pfam" id="PF03645">
    <property type="entry name" value="Tctex-1"/>
    <property type="match status" value="1"/>
</dbReference>
<dbReference type="Gene3D" id="3.30.1140.40">
    <property type="entry name" value="Tctex-1"/>
    <property type="match status" value="1"/>
</dbReference>
<dbReference type="EMBL" id="JAACNH010000007">
    <property type="protein sequence ID" value="KAG8436870.1"/>
    <property type="molecule type" value="Genomic_DNA"/>
</dbReference>
<sequence length="222" mass="24857">MNDLKKLGDIKLSRVTFRASSSKQSDTVTQKDSTGYLTPRAVPSLKPPSGDGAQKTTDGRHSASSFSLKGLLAAQRLTRELKNRAALRRKSRGRMQHSNPITIIREQVHVNSANPACKFPNGQVKELISEFLATKLKNVSYNPSICSILTKDLCEDIKRLVRRVTPPRYKLICSMAIGSKDQEDITVTSQCLWDSYSDNVTTCNYENRTMFCVALVYAVYFE</sequence>
<dbReference type="PANTHER" id="PTHR21255">
    <property type="entry name" value="T-COMPLEX-ASSOCIATED-TESTIS-EXPRESSED 1/ DYNEIN LIGHT CHAIN"/>
    <property type="match status" value="1"/>
</dbReference>
<feature type="region of interest" description="Disordered" evidence="2">
    <location>
        <begin position="16"/>
        <end position="64"/>
    </location>
</feature>
<evidence type="ECO:0000313" key="3">
    <source>
        <dbReference type="EMBL" id="KAG8436870.1"/>
    </source>
</evidence>
<evidence type="ECO:0000256" key="2">
    <source>
        <dbReference type="SAM" id="MobiDB-lite"/>
    </source>
</evidence>
<reference evidence="3" key="1">
    <citation type="thesis" date="2020" institute="ProQuest LLC" country="789 East Eisenhower Parkway, Ann Arbor, MI, USA">
        <title>Comparative Genomics and Chromosome Evolution.</title>
        <authorList>
            <person name="Mudd A.B."/>
        </authorList>
    </citation>
    <scope>NUCLEOTIDE SEQUENCE</scope>
    <source>
        <strain evidence="3">Female2</strain>
        <tissue evidence="3">Blood</tissue>
    </source>
</reference>
<dbReference type="GO" id="GO:0005868">
    <property type="term" value="C:cytoplasmic dynein complex"/>
    <property type="evidence" value="ECO:0007669"/>
    <property type="project" value="TreeGrafter"/>
</dbReference>
<dbReference type="GO" id="GO:0045505">
    <property type="term" value="F:dynein intermediate chain binding"/>
    <property type="evidence" value="ECO:0007669"/>
    <property type="project" value="TreeGrafter"/>
</dbReference>
<gene>
    <name evidence="3" type="ORF">GDO86_007816</name>
</gene>
<dbReference type="InterPro" id="IPR038586">
    <property type="entry name" value="Tctex-1-like_sf"/>
</dbReference>
<dbReference type="AlphaFoldDB" id="A0A8T2J0M5"/>
<feature type="compositionally biased region" description="Polar residues" evidence="2">
    <location>
        <begin position="18"/>
        <end position="36"/>
    </location>
</feature>
<proteinExistence type="inferred from homology"/>
<name>A0A8T2J0M5_9PIPI</name>
<dbReference type="GO" id="GO:0005737">
    <property type="term" value="C:cytoplasm"/>
    <property type="evidence" value="ECO:0007669"/>
    <property type="project" value="TreeGrafter"/>
</dbReference>
<organism evidence="3 4">
    <name type="scientific">Hymenochirus boettgeri</name>
    <name type="common">Congo dwarf clawed frog</name>
    <dbReference type="NCBI Taxonomy" id="247094"/>
    <lineage>
        <taxon>Eukaryota</taxon>
        <taxon>Metazoa</taxon>
        <taxon>Chordata</taxon>
        <taxon>Craniata</taxon>
        <taxon>Vertebrata</taxon>
        <taxon>Euteleostomi</taxon>
        <taxon>Amphibia</taxon>
        <taxon>Batrachia</taxon>
        <taxon>Anura</taxon>
        <taxon>Pipoidea</taxon>
        <taxon>Pipidae</taxon>
        <taxon>Pipinae</taxon>
        <taxon>Hymenochirus</taxon>
    </lineage>
</organism>